<evidence type="ECO:0000259" key="4">
    <source>
        <dbReference type="PROSITE" id="PS51272"/>
    </source>
</evidence>
<dbReference type="InterPro" id="IPR014044">
    <property type="entry name" value="CAP_dom"/>
</dbReference>
<dbReference type="RefSeq" id="WP_066048127.1">
    <property type="nucleotide sequence ID" value="NZ_CP014223.1"/>
</dbReference>
<proteinExistence type="predicted"/>
<reference evidence="7" key="2">
    <citation type="submission" date="2016-01" db="EMBL/GenBank/DDBJ databases">
        <authorList>
            <person name="Poehlein A."/>
            <person name="Schlien K."/>
            <person name="Gottschalk G."/>
            <person name="Buckel W."/>
            <person name="Daniel R."/>
        </authorList>
    </citation>
    <scope>NUCLEOTIDE SEQUENCE [LARGE SCALE GENOMIC DNA]</scope>
    <source>
        <strain evidence="7">X2</strain>
    </source>
</reference>
<dbReference type="AlphaFoldDB" id="A0A0X8VAM1"/>
<keyword evidence="5" id="KW-0326">Glycosidase</keyword>
<dbReference type="Proteomes" id="UP000068026">
    <property type="component" value="Chromosome"/>
</dbReference>
<name>A0A0X8VAM1_ANAPI</name>
<protein>
    <submittedName>
        <fullName evidence="5">Endo-1,4-beta-xylanase A</fullName>
        <ecNumber evidence="5">3.2.1.8</ecNumber>
    </submittedName>
    <submittedName>
        <fullName evidence="6">S-layer homology domain-containing protein</fullName>
    </submittedName>
</protein>
<dbReference type="Pfam" id="PF14504">
    <property type="entry name" value="CAP_assoc_N"/>
    <property type="match status" value="1"/>
</dbReference>
<dbReference type="InterPro" id="IPR001119">
    <property type="entry name" value="SLH_dom"/>
</dbReference>
<keyword evidence="5" id="KW-0378">Hydrolase</keyword>
<reference evidence="8" key="3">
    <citation type="submission" date="2016-11" db="EMBL/GenBank/DDBJ databases">
        <authorList>
            <person name="Jaros S."/>
            <person name="Januszkiewicz K."/>
            <person name="Wedrychowicz H."/>
        </authorList>
    </citation>
    <scope>NUCLEOTIDE SEQUENCE [LARGE SCALE GENOMIC DNA]</scope>
    <source>
        <strain evidence="8">DSM 1682</strain>
    </source>
</reference>
<feature type="chain" id="PRO_5043579314" evidence="3">
    <location>
        <begin position="24"/>
        <end position="515"/>
    </location>
</feature>
<evidence type="ECO:0000313" key="5">
    <source>
        <dbReference type="EMBL" id="AMJ40443.1"/>
    </source>
</evidence>
<dbReference type="Pfam" id="PF00395">
    <property type="entry name" value="SLH"/>
    <property type="match status" value="1"/>
</dbReference>
<dbReference type="KEGG" id="cpro:CPRO_08430"/>
<evidence type="ECO:0000256" key="2">
    <source>
        <dbReference type="SAM" id="MobiDB-lite"/>
    </source>
</evidence>
<feature type="region of interest" description="Disordered" evidence="2">
    <location>
        <begin position="205"/>
        <end position="238"/>
    </location>
</feature>
<keyword evidence="3" id="KW-0732">Signal</keyword>
<dbReference type="EC" id="3.2.1.8" evidence="5"/>
<dbReference type="EMBL" id="CP014223">
    <property type="protein sequence ID" value="AMJ40443.1"/>
    <property type="molecule type" value="Genomic_DNA"/>
</dbReference>
<organism evidence="6 8">
    <name type="scientific">Anaerotignum propionicum DSM 1682</name>
    <dbReference type="NCBI Taxonomy" id="991789"/>
    <lineage>
        <taxon>Bacteria</taxon>
        <taxon>Bacillati</taxon>
        <taxon>Bacillota</taxon>
        <taxon>Clostridia</taxon>
        <taxon>Lachnospirales</taxon>
        <taxon>Anaerotignaceae</taxon>
        <taxon>Anaerotignum</taxon>
    </lineage>
</organism>
<dbReference type="GO" id="GO:0031176">
    <property type="term" value="F:endo-1,4-beta-xylanase activity"/>
    <property type="evidence" value="ECO:0007669"/>
    <property type="project" value="UniProtKB-EC"/>
</dbReference>
<dbReference type="PANTHER" id="PTHR31157:SF1">
    <property type="entry name" value="SCP DOMAIN-CONTAINING PROTEIN"/>
    <property type="match status" value="1"/>
</dbReference>
<evidence type="ECO:0000256" key="3">
    <source>
        <dbReference type="SAM" id="SignalP"/>
    </source>
</evidence>
<sequence>MKRFVAVIMMLLMAMSGTMPVFGAIVTNADPWAKASMEFAYNQGLITEENLLDAKREITRLEFCKIVVLLYEKSKGEKLVPKSESPFTDCNNPSVIAAYEAGIISGTEPTKFKPNDNLTREQLAILLNRILKVWGITLTSGTEKYAFSDISILEKPSIEVIGKIKNAGILVGDDDGKFYPMRGLTFQEAVIGLVKICHYAEQKAEPTDGKNETTDENKQPSKEVVEKTPEKTNPSSEVDQKNLNIYETVYINDKAVFLGETTNQLKESWGEPNRIDTTVYALKRYVYINDYESYFFVTLKEDKVVEIFVPTKYFSYLGTNGEGTSANIKQLNYISLVEHSGIVETDTTYASIPLDYEGSIRGILLQERAFTLGNNEKSGLTISERETLETQLLDLIQVKRKEQGLPLLTKAPKLSSVALVHSKDMVDNNYLGYTGTDGSTPFTRILNEKVSFTSASEVIAKQRGDITNVYRQWIRTAAQFQSLLDPTMDSVGVGVSQKGKDLYVTVDFCGGYKDK</sequence>
<keyword evidence="1" id="KW-0677">Repeat</keyword>
<dbReference type="OrthoDB" id="1698780at2"/>
<feature type="compositionally biased region" description="Basic and acidic residues" evidence="2">
    <location>
        <begin position="205"/>
        <end position="230"/>
    </location>
</feature>
<dbReference type="SUPFAM" id="SSF55797">
    <property type="entry name" value="PR-1-like"/>
    <property type="match status" value="1"/>
</dbReference>
<gene>
    <name evidence="5" type="primary">xynA1_2</name>
    <name evidence="5" type="ORF">CPRO_08430</name>
    <name evidence="6" type="ORF">SAMN02745151_00639</name>
</gene>
<evidence type="ECO:0000313" key="6">
    <source>
        <dbReference type="EMBL" id="SHE41925.1"/>
    </source>
</evidence>
<evidence type="ECO:0000313" key="8">
    <source>
        <dbReference type="Proteomes" id="UP000184204"/>
    </source>
</evidence>
<accession>A0A0X8VAM1</accession>
<feature type="domain" description="SLH" evidence="4">
    <location>
        <begin position="78"/>
        <end position="141"/>
    </location>
</feature>
<reference evidence="6" key="4">
    <citation type="submission" date="2016-11" db="EMBL/GenBank/DDBJ databases">
        <authorList>
            <person name="Varghese N."/>
            <person name="Submissions S."/>
        </authorList>
    </citation>
    <scope>NUCLEOTIDE SEQUENCE</scope>
    <source>
        <strain evidence="6">DSM 1682</strain>
    </source>
</reference>
<dbReference type="PROSITE" id="PS51272">
    <property type="entry name" value="SLH"/>
    <property type="match status" value="1"/>
</dbReference>
<feature type="signal peptide" evidence="3">
    <location>
        <begin position="1"/>
        <end position="23"/>
    </location>
</feature>
<evidence type="ECO:0000256" key="1">
    <source>
        <dbReference type="ARBA" id="ARBA00022737"/>
    </source>
</evidence>
<keyword evidence="7" id="KW-1185">Reference proteome</keyword>
<dbReference type="InterPro" id="IPR029410">
    <property type="entry name" value="CAP_assoc"/>
</dbReference>
<dbReference type="PANTHER" id="PTHR31157">
    <property type="entry name" value="SCP DOMAIN-CONTAINING PROTEIN"/>
    <property type="match status" value="1"/>
</dbReference>
<dbReference type="Proteomes" id="UP000184204">
    <property type="component" value="Unassembled WGS sequence"/>
</dbReference>
<dbReference type="Pfam" id="PF00188">
    <property type="entry name" value="CAP"/>
    <property type="match status" value="1"/>
</dbReference>
<dbReference type="EMBL" id="FQUA01000002">
    <property type="protein sequence ID" value="SHE41925.1"/>
    <property type="molecule type" value="Genomic_DNA"/>
</dbReference>
<dbReference type="Gene3D" id="3.40.33.10">
    <property type="entry name" value="CAP"/>
    <property type="match status" value="1"/>
</dbReference>
<evidence type="ECO:0000313" key="7">
    <source>
        <dbReference type="Proteomes" id="UP000068026"/>
    </source>
</evidence>
<reference evidence="5 7" key="1">
    <citation type="journal article" date="2016" name="Genome Announc.">
        <title>Complete Genome Sequence of the Amino Acid-Fermenting Clostridium propionicum X2 (DSM 1682).</title>
        <authorList>
            <person name="Poehlein A."/>
            <person name="Schlien K."/>
            <person name="Chowdhury N.P."/>
            <person name="Gottschalk G."/>
            <person name="Buckel W."/>
            <person name="Daniel R."/>
        </authorList>
    </citation>
    <scope>NUCLEOTIDE SEQUENCE [LARGE SCALE GENOMIC DNA]</scope>
    <source>
        <strain evidence="5 7">X2</strain>
    </source>
</reference>
<dbReference type="CDD" id="cd05379">
    <property type="entry name" value="CAP_bacterial"/>
    <property type="match status" value="1"/>
</dbReference>
<dbReference type="InterPro" id="IPR035940">
    <property type="entry name" value="CAP_sf"/>
</dbReference>